<dbReference type="Gene3D" id="2.130.10.10">
    <property type="entry name" value="YVTN repeat-like/Quinoprotein amine dehydrogenase"/>
    <property type="match status" value="2"/>
</dbReference>
<dbReference type="PANTHER" id="PTHR44675">
    <property type="entry name" value="PAK1 INTERACTING PROTEIN 1"/>
    <property type="match status" value="1"/>
</dbReference>
<feature type="repeat" description="WD" evidence="4">
    <location>
        <begin position="115"/>
        <end position="154"/>
    </location>
</feature>
<dbReference type="SMART" id="SM00320">
    <property type="entry name" value="WD40"/>
    <property type="match status" value="5"/>
</dbReference>
<dbReference type="PRINTS" id="PR00320">
    <property type="entry name" value="GPROTEINBRPT"/>
</dbReference>
<dbReference type="InterPro" id="IPR051959">
    <property type="entry name" value="PAK1-Kinase_Regulator"/>
</dbReference>
<comment type="caution">
    <text evidence="5">The sequence shown here is derived from an EMBL/GenBank/DDBJ whole genome shotgun (WGS) entry which is preliminary data.</text>
</comment>
<evidence type="ECO:0000313" key="6">
    <source>
        <dbReference type="Proteomes" id="UP001448207"/>
    </source>
</evidence>
<gene>
    <name evidence="5" type="ORF">J3Q64DRAFT_1634037</name>
</gene>
<keyword evidence="3" id="KW-0677">Repeat</keyword>
<dbReference type="InterPro" id="IPR019775">
    <property type="entry name" value="WD40_repeat_CS"/>
</dbReference>
<dbReference type="CDD" id="cd00200">
    <property type="entry name" value="WD40"/>
    <property type="match status" value="1"/>
</dbReference>
<dbReference type="InterPro" id="IPR001680">
    <property type="entry name" value="WD40_rpt"/>
</dbReference>
<evidence type="ECO:0000256" key="2">
    <source>
        <dbReference type="ARBA" id="ARBA00022574"/>
    </source>
</evidence>
<reference evidence="5 6" key="1">
    <citation type="submission" date="2024-04" db="EMBL/GenBank/DDBJ databases">
        <title>Symmetric and asymmetric DNA N6-adenine methylation regulates different biological responses in Mucorales.</title>
        <authorList>
            <consortium name="Lawrence Berkeley National Laboratory"/>
            <person name="Lax C."/>
            <person name="Mondo S.J."/>
            <person name="Osorio-Concepcion M."/>
            <person name="Muszewska A."/>
            <person name="Corrochano-Luque M."/>
            <person name="Gutierrez G."/>
            <person name="Riley R."/>
            <person name="Lipzen A."/>
            <person name="Guo J."/>
            <person name="Hundley H."/>
            <person name="Amirebrahimi M."/>
            <person name="Ng V."/>
            <person name="Lorenzo-Gutierrez D."/>
            <person name="Binder U."/>
            <person name="Yang J."/>
            <person name="Song Y."/>
            <person name="Canovas D."/>
            <person name="Navarro E."/>
            <person name="Freitag M."/>
            <person name="Gabaldon T."/>
            <person name="Grigoriev I.V."/>
            <person name="Corrochano L.M."/>
            <person name="Nicolas F.E."/>
            <person name="Garre V."/>
        </authorList>
    </citation>
    <scope>NUCLEOTIDE SEQUENCE [LARGE SCALE GENOMIC DNA]</scope>
    <source>
        <strain evidence="5 6">L51</strain>
    </source>
</reference>
<dbReference type="SUPFAM" id="SSF50978">
    <property type="entry name" value="WD40 repeat-like"/>
    <property type="match status" value="1"/>
</dbReference>
<dbReference type="PROSITE" id="PS00678">
    <property type="entry name" value="WD_REPEATS_1"/>
    <property type="match status" value="2"/>
</dbReference>
<dbReference type="InterPro" id="IPR036322">
    <property type="entry name" value="WD40_repeat_dom_sf"/>
</dbReference>
<keyword evidence="1" id="KW-0690">Ribosome biogenesis</keyword>
<protein>
    <submittedName>
        <fullName evidence="5">WD40-repeat-containing domain protein</fullName>
    </submittedName>
</protein>
<organism evidence="5 6">
    <name type="scientific">Phycomyces blakesleeanus</name>
    <dbReference type="NCBI Taxonomy" id="4837"/>
    <lineage>
        <taxon>Eukaryota</taxon>
        <taxon>Fungi</taxon>
        <taxon>Fungi incertae sedis</taxon>
        <taxon>Mucoromycota</taxon>
        <taxon>Mucoromycotina</taxon>
        <taxon>Mucoromycetes</taxon>
        <taxon>Mucorales</taxon>
        <taxon>Phycomycetaceae</taxon>
        <taxon>Phycomyces</taxon>
    </lineage>
</organism>
<dbReference type="InterPro" id="IPR015943">
    <property type="entry name" value="WD40/YVTN_repeat-like_dom_sf"/>
</dbReference>
<keyword evidence="2 4" id="KW-0853">WD repeat</keyword>
<keyword evidence="6" id="KW-1185">Reference proteome</keyword>
<dbReference type="InterPro" id="IPR020472">
    <property type="entry name" value="WD40_PAC1"/>
</dbReference>
<feature type="repeat" description="WD" evidence="4">
    <location>
        <begin position="237"/>
        <end position="281"/>
    </location>
</feature>
<evidence type="ECO:0000256" key="4">
    <source>
        <dbReference type="PROSITE-ProRule" id="PRU00221"/>
    </source>
</evidence>
<sequence length="369" mass="41238">MDKPALKKQLLEGKSALDLILPISSITKELSDEDFRIITGTYERILYGINAYWENADDDSSSKPSLKLEPIFIVPAHTGCIRTVAIGGHFLASGSADEIIRLYDVKKRKEYGSLGGHHQGDVTDIKFHGKYMFSTSDDGTICLWRTKDWEFLKTLKGHKGRINSLAIHPSGRIALSVSSDRTVILWNLMSAKKASMTKLYRDEGLVVLWNTDGTKYAIMFDRKINVYNVSDAQVMTTIEHKSKFLCMRYFESSDKKEYIISGHEDKTIRIWEAETGKCVVEIVGHKFRIKTMETVKSKPSSESEPVTVLITASSDGVIKCWDVEAAIAAAESPEDITPLGEYNTKSRITCCTVHSGYAKTTGEVTVSEK</sequence>
<evidence type="ECO:0000313" key="5">
    <source>
        <dbReference type="EMBL" id="KAL0092553.1"/>
    </source>
</evidence>
<evidence type="ECO:0000256" key="1">
    <source>
        <dbReference type="ARBA" id="ARBA00022517"/>
    </source>
</evidence>
<feature type="repeat" description="WD" evidence="4">
    <location>
        <begin position="155"/>
        <end position="196"/>
    </location>
</feature>
<dbReference type="Pfam" id="PF00400">
    <property type="entry name" value="WD40"/>
    <property type="match status" value="5"/>
</dbReference>
<evidence type="ECO:0000256" key="3">
    <source>
        <dbReference type="ARBA" id="ARBA00022737"/>
    </source>
</evidence>
<name>A0ABR3B923_PHYBL</name>
<dbReference type="Proteomes" id="UP001448207">
    <property type="component" value="Unassembled WGS sequence"/>
</dbReference>
<accession>A0ABR3B923</accession>
<dbReference type="PROSITE" id="PS50082">
    <property type="entry name" value="WD_REPEATS_2"/>
    <property type="match status" value="3"/>
</dbReference>
<dbReference type="PANTHER" id="PTHR44675:SF1">
    <property type="entry name" value="P21-ACTIVATED PROTEIN KINASE-INTERACTING PROTEIN 1"/>
    <property type="match status" value="1"/>
</dbReference>
<proteinExistence type="predicted"/>
<dbReference type="PROSITE" id="PS50294">
    <property type="entry name" value="WD_REPEATS_REGION"/>
    <property type="match status" value="1"/>
</dbReference>
<dbReference type="EMBL" id="JBCLYO010000002">
    <property type="protein sequence ID" value="KAL0092553.1"/>
    <property type="molecule type" value="Genomic_DNA"/>
</dbReference>